<dbReference type="PANTHER" id="PTHR11538">
    <property type="entry name" value="PHENYLALANYL-TRNA SYNTHETASE"/>
    <property type="match status" value="1"/>
</dbReference>
<sequence>MGILQSIYRFLGSNGEDEESSGEVYPILDHHRKPSNGGYFRASLSNIFKNLLRRISNILLLAKVRKPEPILPVVNPVVSTRNNVLLQIQEISSPSSDLSLDSSPGATYVPPSDLEWQRNYSDIEIESHINVDTYSPPSDLEWQRNYSDIEIESHVNVDTYSPPSDLVLQRDNSSSENEVYANAAWRCSLAHKNAFDVVDSAVLIENETNQLGQNDSGDKAEEERVIKCLVVEGKWIKHYNSYHRILLVGEGDFSFSASLAVAFGSVPNMIATSLDSVDFLKKNYKRAMSNIGKLRSRECIVMHGIDATKVASHQLLGGMTFDRIIYNFPFAGFFKDLAREAQLRKHRRLVSLFLKNAKEMIGENGEIHITHKINDFHIEWKLESVASSHRLRLIEAVEFDQSDYKGYSTKCGFGGDNNFNCYPSKTYKFGLKRA</sequence>
<evidence type="ECO:0000313" key="3">
    <source>
        <dbReference type="Proteomes" id="UP000834106"/>
    </source>
</evidence>
<dbReference type="InterPro" id="IPR019446">
    <property type="entry name" value="BMT5-like"/>
</dbReference>
<dbReference type="GO" id="GO:0005737">
    <property type="term" value="C:cytoplasm"/>
    <property type="evidence" value="ECO:0007669"/>
    <property type="project" value="TreeGrafter"/>
</dbReference>
<accession>A0AAD2DJD4</accession>
<reference evidence="2" key="1">
    <citation type="submission" date="2023-05" db="EMBL/GenBank/DDBJ databases">
        <authorList>
            <person name="Huff M."/>
        </authorList>
    </citation>
    <scope>NUCLEOTIDE SEQUENCE</scope>
</reference>
<protein>
    <recommendedName>
        <fullName evidence="1">25S rRNA (uridine-N(3))-methyltransferase BMT5-like domain-containing protein</fullName>
    </recommendedName>
</protein>
<dbReference type="AlphaFoldDB" id="A0AAD2DJD4"/>
<feature type="domain" description="25S rRNA (uridine-N(3))-methyltransferase BMT5-like" evidence="1">
    <location>
        <begin position="246"/>
        <end position="410"/>
    </location>
</feature>
<evidence type="ECO:0000259" key="1">
    <source>
        <dbReference type="Pfam" id="PF10354"/>
    </source>
</evidence>
<dbReference type="PANTHER" id="PTHR11538:SF70">
    <property type="entry name" value="25S RRNA (URIDINE-N(3))-METHYLTRANSFERASE BMT5-LIKE DOMAIN-CONTAINING PROTEIN"/>
    <property type="match status" value="1"/>
</dbReference>
<evidence type="ECO:0000313" key="2">
    <source>
        <dbReference type="EMBL" id="CAI9756792.1"/>
    </source>
</evidence>
<dbReference type="GO" id="GO:0070475">
    <property type="term" value="P:rRNA base methylation"/>
    <property type="evidence" value="ECO:0007669"/>
    <property type="project" value="InterPro"/>
</dbReference>
<dbReference type="Pfam" id="PF10354">
    <property type="entry name" value="BMT5-like"/>
    <property type="match status" value="1"/>
</dbReference>
<keyword evidence="3" id="KW-1185">Reference proteome</keyword>
<proteinExistence type="predicted"/>
<dbReference type="GO" id="GO:0070042">
    <property type="term" value="F:rRNA (uridine-N3-)-methyltransferase activity"/>
    <property type="evidence" value="ECO:0007669"/>
    <property type="project" value="InterPro"/>
</dbReference>
<organism evidence="2 3">
    <name type="scientific">Fraxinus pennsylvanica</name>
    <dbReference type="NCBI Taxonomy" id="56036"/>
    <lineage>
        <taxon>Eukaryota</taxon>
        <taxon>Viridiplantae</taxon>
        <taxon>Streptophyta</taxon>
        <taxon>Embryophyta</taxon>
        <taxon>Tracheophyta</taxon>
        <taxon>Spermatophyta</taxon>
        <taxon>Magnoliopsida</taxon>
        <taxon>eudicotyledons</taxon>
        <taxon>Gunneridae</taxon>
        <taxon>Pentapetalae</taxon>
        <taxon>asterids</taxon>
        <taxon>lamiids</taxon>
        <taxon>Lamiales</taxon>
        <taxon>Oleaceae</taxon>
        <taxon>Oleeae</taxon>
        <taxon>Fraxinus</taxon>
    </lineage>
</organism>
<dbReference type="Proteomes" id="UP000834106">
    <property type="component" value="Chromosome 2"/>
</dbReference>
<gene>
    <name evidence="2" type="ORF">FPE_LOCUS4222</name>
</gene>
<name>A0AAD2DJD4_9LAMI</name>
<dbReference type="EMBL" id="OU503037">
    <property type="protein sequence ID" value="CAI9756792.1"/>
    <property type="molecule type" value="Genomic_DNA"/>
</dbReference>